<dbReference type="AlphaFoldDB" id="A0AAW9KLT4"/>
<evidence type="ECO:0000256" key="12">
    <source>
        <dbReference type="ARBA" id="ARBA00039316"/>
    </source>
</evidence>
<dbReference type="GO" id="GO:0005524">
    <property type="term" value="F:ATP binding"/>
    <property type="evidence" value="ECO:0007669"/>
    <property type="project" value="UniProtKB-KW"/>
</dbReference>
<evidence type="ECO:0000256" key="7">
    <source>
        <dbReference type="ARBA" id="ARBA00022840"/>
    </source>
</evidence>
<evidence type="ECO:0000256" key="10">
    <source>
        <dbReference type="ARBA" id="ARBA00023204"/>
    </source>
</evidence>
<accession>A0AAW9KLT4</accession>
<keyword evidence="7" id="KW-0067">ATP-binding</keyword>
<dbReference type="InterPro" id="IPR027417">
    <property type="entry name" value="P-loop_NTPase"/>
</dbReference>
<dbReference type="SUPFAM" id="SSF52540">
    <property type="entry name" value="P-loop containing nucleoside triphosphate hydrolases"/>
    <property type="match status" value="1"/>
</dbReference>
<feature type="non-terminal residue" evidence="14">
    <location>
        <position position="148"/>
    </location>
</feature>
<comment type="similarity">
    <text evidence="11">Belongs to the ABC transporter superfamily. UvrA family.</text>
</comment>
<evidence type="ECO:0000256" key="13">
    <source>
        <dbReference type="ARBA" id="ARBA00042156"/>
    </source>
</evidence>
<keyword evidence="6" id="KW-0228">DNA excision</keyword>
<reference evidence="14" key="1">
    <citation type="submission" date="2019-11" db="EMBL/GenBank/DDBJ databases">
        <title>Characterization of Clostridium perfringens isolates from swine manure treated agricultural soils.</title>
        <authorList>
            <person name="Wushke S.T."/>
        </authorList>
    </citation>
    <scope>NUCLEOTIDE SEQUENCE</scope>
    <source>
        <strain evidence="14">X62</strain>
    </source>
</reference>
<comment type="caution">
    <text evidence="14">The sequence shown here is derived from an EMBL/GenBank/DDBJ whole genome shotgun (WGS) entry which is preliminary data.</text>
</comment>
<sequence>GLNRLVNRSKNPVGAHKEITGYENIDKIIDIDQSPIGRTPRPNPATYTGVFDIIRELFSTTPESKMRGYKPGRFSFNVKGGRCEACSGDGIIKIEMQFLSDVYVPCEVCKGKRYNRETLEVKYKGKSIDDILSMTVEEALKFFENIPR</sequence>
<comment type="subcellular location">
    <subcellularLocation>
        <location evidence="1">Cytoplasm</location>
    </subcellularLocation>
</comment>
<keyword evidence="9" id="KW-0238">DNA-binding</keyword>
<dbReference type="Gene3D" id="3.40.50.300">
    <property type="entry name" value="P-loop containing nucleotide triphosphate hydrolases"/>
    <property type="match status" value="1"/>
</dbReference>
<keyword evidence="2" id="KW-0963">Cytoplasm</keyword>
<evidence type="ECO:0000256" key="2">
    <source>
        <dbReference type="ARBA" id="ARBA00022490"/>
    </source>
</evidence>
<evidence type="ECO:0000256" key="6">
    <source>
        <dbReference type="ARBA" id="ARBA00022769"/>
    </source>
</evidence>
<protein>
    <recommendedName>
        <fullName evidence="12">UvrABC system protein A</fullName>
    </recommendedName>
    <alternativeName>
        <fullName evidence="13">Excinuclease ABC subunit A</fullName>
    </alternativeName>
</protein>
<keyword evidence="5" id="KW-0227">DNA damage</keyword>
<evidence type="ECO:0000313" key="15">
    <source>
        <dbReference type="Proteomes" id="UP001288944"/>
    </source>
</evidence>
<evidence type="ECO:0000256" key="4">
    <source>
        <dbReference type="ARBA" id="ARBA00022741"/>
    </source>
</evidence>
<gene>
    <name evidence="14" type="ORF">GNF83_20145</name>
</gene>
<evidence type="ECO:0000256" key="11">
    <source>
        <dbReference type="ARBA" id="ARBA00038000"/>
    </source>
</evidence>
<dbReference type="Proteomes" id="UP001288944">
    <property type="component" value="Unassembled WGS sequence"/>
</dbReference>
<evidence type="ECO:0000256" key="3">
    <source>
        <dbReference type="ARBA" id="ARBA00022737"/>
    </source>
</evidence>
<dbReference type="EMBL" id="WNUR01001194">
    <property type="protein sequence ID" value="MDZ7543444.1"/>
    <property type="molecule type" value="Genomic_DNA"/>
</dbReference>
<dbReference type="GO" id="GO:0006281">
    <property type="term" value="P:DNA repair"/>
    <property type="evidence" value="ECO:0007669"/>
    <property type="project" value="UniProtKB-KW"/>
</dbReference>
<name>A0AAW9KLT4_CLOPF</name>
<evidence type="ECO:0000313" key="14">
    <source>
        <dbReference type="EMBL" id="MDZ7543444.1"/>
    </source>
</evidence>
<dbReference type="GO" id="GO:0004518">
    <property type="term" value="F:nuclease activity"/>
    <property type="evidence" value="ECO:0007669"/>
    <property type="project" value="UniProtKB-KW"/>
</dbReference>
<keyword evidence="4" id="KW-0547">Nucleotide-binding</keyword>
<evidence type="ECO:0000256" key="9">
    <source>
        <dbReference type="ARBA" id="ARBA00023125"/>
    </source>
</evidence>
<dbReference type="PANTHER" id="PTHR43152:SF3">
    <property type="entry name" value="UVRABC SYSTEM PROTEIN A"/>
    <property type="match status" value="1"/>
</dbReference>
<dbReference type="GO" id="GO:0005737">
    <property type="term" value="C:cytoplasm"/>
    <property type="evidence" value="ECO:0007669"/>
    <property type="project" value="UniProtKB-SubCell"/>
</dbReference>
<dbReference type="PANTHER" id="PTHR43152">
    <property type="entry name" value="UVRABC SYSTEM PROTEIN A"/>
    <property type="match status" value="1"/>
</dbReference>
<organism evidence="14 15">
    <name type="scientific">Clostridium perfringens</name>
    <dbReference type="NCBI Taxonomy" id="1502"/>
    <lineage>
        <taxon>Bacteria</taxon>
        <taxon>Bacillati</taxon>
        <taxon>Bacillota</taxon>
        <taxon>Clostridia</taxon>
        <taxon>Eubacteriales</taxon>
        <taxon>Clostridiaceae</taxon>
        <taxon>Clostridium</taxon>
    </lineage>
</organism>
<evidence type="ECO:0000256" key="5">
    <source>
        <dbReference type="ARBA" id="ARBA00022763"/>
    </source>
</evidence>
<keyword evidence="3" id="KW-0677">Repeat</keyword>
<feature type="non-terminal residue" evidence="14">
    <location>
        <position position="1"/>
    </location>
</feature>
<proteinExistence type="inferred from homology"/>
<evidence type="ECO:0000256" key="1">
    <source>
        <dbReference type="ARBA" id="ARBA00004496"/>
    </source>
</evidence>
<evidence type="ECO:0000256" key="8">
    <source>
        <dbReference type="ARBA" id="ARBA00022881"/>
    </source>
</evidence>
<dbReference type="GO" id="GO:0003677">
    <property type="term" value="F:DNA binding"/>
    <property type="evidence" value="ECO:0007669"/>
    <property type="project" value="UniProtKB-KW"/>
</dbReference>
<keyword evidence="8" id="KW-0267">Excision nuclease</keyword>
<keyword evidence="10" id="KW-0234">DNA repair</keyword>
<dbReference type="Gene3D" id="1.20.1580.10">
    <property type="entry name" value="ABC transporter ATPase like domain"/>
    <property type="match status" value="1"/>
</dbReference>